<keyword evidence="10" id="KW-0511">Multifunctional enzyme</keyword>
<dbReference type="Gene3D" id="3.40.1010.10">
    <property type="entry name" value="Cobalt-precorrin-4 Transmethylase, Domain 1"/>
    <property type="match status" value="1"/>
</dbReference>
<evidence type="ECO:0000256" key="8">
    <source>
        <dbReference type="ARBA" id="ARBA00023239"/>
    </source>
</evidence>
<dbReference type="GO" id="GO:0004851">
    <property type="term" value="F:uroporphyrin-III C-methyltransferase activity"/>
    <property type="evidence" value="ECO:0007669"/>
    <property type="project" value="InterPro"/>
</dbReference>
<dbReference type="InterPro" id="IPR006366">
    <property type="entry name" value="CobA/CysG_C"/>
</dbReference>
<keyword evidence="2" id="KW-0169">Cobalamin biosynthesis</keyword>
<dbReference type="Gene3D" id="3.30.950.10">
    <property type="entry name" value="Methyltransferase, Cobalt-precorrin-4 Transmethylase, Domain 2"/>
    <property type="match status" value="1"/>
</dbReference>
<dbReference type="InterPro" id="IPR019478">
    <property type="entry name" value="Sirohaem_synthase_dimer_dom"/>
</dbReference>
<keyword evidence="8" id="KW-0456">Lyase</keyword>
<evidence type="ECO:0000259" key="12">
    <source>
        <dbReference type="Pfam" id="PF00590"/>
    </source>
</evidence>
<dbReference type="Pfam" id="PF10414">
    <property type="entry name" value="CysG_dimeriser"/>
    <property type="match status" value="1"/>
</dbReference>
<dbReference type="AlphaFoldDB" id="A0A381PI39"/>
<dbReference type="GO" id="GO:0051266">
    <property type="term" value="F:sirohydrochlorin ferrochelatase activity"/>
    <property type="evidence" value="ECO:0007669"/>
    <property type="project" value="InterPro"/>
</dbReference>
<dbReference type="InterPro" id="IPR006367">
    <property type="entry name" value="Sirohaem_synthase_N"/>
</dbReference>
<keyword evidence="4" id="KW-0808">Transferase</keyword>
<keyword evidence="3" id="KW-0489">Methyltransferase</keyword>
<evidence type="ECO:0000256" key="6">
    <source>
        <dbReference type="ARBA" id="ARBA00023002"/>
    </source>
</evidence>
<dbReference type="InterPro" id="IPR003043">
    <property type="entry name" value="Uropor_MeTrfase_CS"/>
</dbReference>
<dbReference type="SUPFAM" id="SSF75615">
    <property type="entry name" value="Siroheme synthase middle domains-like"/>
    <property type="match status" value="1"/>
</dbReference>
<evidence type="ECO:0000256" key="7">
    <source>
        <dbReference type="ARBA" id="ARBA00023027"/>
    </source>
</evidence>
<evidence type="ECO:0000256" key="9">
    <source>
        <dbReference type="ARBA" id="ARBA00023244"/>
    </source>
</evidence>
<evidence type="ECO:0000256" key="2">
    <source>
        <dbReference type="ARBA" id="ARBA00022573"/>
    </source>
</evidence>
<feature type="domain" description="Tetrapyrrole methylase" evidence="12">
    <location>
        <begin position="202"/>
        <end position="411"/>
    </location>
</feature>
<dbReference type="InterPro" id="IPR050161">
    <property type="entry name" value="Siro_Cobalamin_biosynth"/>
</dbReference>
<feature type="non-terminal residue" evidence="14">
    <location>
        <position position="1"/>
    </location>
</feature>
<dbReference type="FunFam" id="3.40.1010.10:FF:000001">
    <property type="entry name" value="Siroheme synthase"/>
    <property type="match status" value="1"/>
</dbReference>
<dbReference type="InterPro" id="IPR014776">
    <property type="entry name" value="4pyrrole_Mease_sub2"/>
</dbReference>
<organism evidence="14">
    <name type="scientific">marine metagenome</name>
    <dbReference type="NCBI Taxonomy" id="408172"/>
    <lineage>
        <taxon>unclassified sequences</taxon>
        <taxon>metagenomes</taxon>
        <taxon>ecological metagenomes</taxon>
    </lineage>
</organism>
<keyword evidence="6" id="KW-0560">Oxidoreductase</keyword>
<dbReference type="PANTHER" id="PTHR45790:SF1">
    <property type="entry name" value="SIROHEME SYNTHASE"/>
    <property type="match status" value="1"/>
</dbReference>
<dbReference type="GO" id="GO:0009236">
    <property type="term" value="P:cobalamin biosynthetic process"/>
    <property type="evidence" value="ECO:0007669"/>
    <property type="project" value="UniProtKB-KW"/>
</dbReference>
<dbReference type="Gene3D" id="3.30.160.110">
    <property type="entry name" value="Siroheme synthase, domain 2"/>
    <property type="match status" value="1"/>
</dbReference>
<gene>
    <name evidence="14" type="ORF">METZ01_LOCUS18701</name>
</gene>
<reference evidence="14" key="1">
    <citation type="submission" date="2018-05" db="EMBL/GenBank/DDBJ databases">
        <authorList>
            <person name="Lanie J.A."/>
            <person name="Ng W.-L."/>
            <person name="Kazmierczak K.M."/>
            <person name="Andrzejewski T.M."/>
            <person name="Davidsen T.M."/>
            <person name="Wayne K.J."/>
            <person name="Tettelin H."/>
            <person name="Glass J.I."/>
            <person name="Rusch D."/>
            <person name="Podicherti R."/>
            <person name="Tsui H.-C.T."/>
            <person name="Winkler M.E."/>
        </authorList>
    </citation>
    <scope>NUCLEOTIDE SEQUENCE</scope>
</reference>
<dbReference type="InterPro" id="IPR014777">
    <property type="entry name" value="4pyrrole_Mease_sub1"/>
</dbReference>
<evidence type="ECO:0000256" key="4">
    <source>
        <dbReference type="ARBA" id="ARBA00022679"/>
    </source>
</evidence>
<keyword evidence="7" id="KW-0520">NAD</keyword>
<dbReference type="PIRSF" id="PIRSF036426">
    <property type="entry name" value="Sirohaem_synth"/>
    <property type="match status" value="1"/>
</dbReference>
<dbReference type="Pfam" id="PF13241">
    <property type="entry name" value="NAD_binding_7"/>
    <property type="match status" value="1"/>
</dbReference>
<dbReference type="InterPro" id="IPR036291">
    <property type="entry name" value="NAD(P)-bd_dom_sf"/>
</dbReference>
<dbReference type="InterPro" id="IPR012409">
    <property type="entry name" value="Sirohaem_synth"/>
</dbReference>
<dbReference type="NCBIfam" id="TIGR01469">
    <property type="entry name" value="cobA_cysG_Cterm"/>
    <property type="match status" value="1"/>
</dbReference>
<evidence type="ECO:0000259" key="13">
    <source>
        <dbReference type="Pfam" id="PF10414"/>
    </source>
</evidence>
<dbReference type="SUPFAM" id="SSF53790">
    <property type="entry name" value="Tetrapyrrole methylase"/>
    <property type="match status" value="1"/>
</dbReference>
<dbReference type="GO" id="GO:0051287">
    <property type="term" value="F:NAD binding"/>
    <property type="evidence" value="ECO:0007669"/>
    <property type="project" value="InterPro"/>
</dbReference>
<comment type="catalytic activity">
    <reaction evidence="11">
        <text>precorrin-2 + NAD(+) = sirohydrochlorin + NADH + 2 H(+)</text>
        <dbReference type="Rhea" id="RHEA:15613"/>
        <dbReference type="ChEBI" id="CHEBI:15378"/>
        <dbReference type="ChEBI" id="CHEBI:57540"/>
        <dbReference type="ChEBI" id="CHEBI:57945"/>
        <dbReference type="ChEBI" id="CHEBI:58351"/>
        <dbReference type="ChEBI" id="CHEBI:58827"/>
        <dbReference type="EC" id="1.3.1.76"/>
    </reaction>
</comment>
<dbReference type="InterPro" id="IPR000878">
    <property type="entry name" value="4pyrrol_Mease"/>
</dbReference>
<dbReference type="Gene3D" id="1.10.8.210">
    <property type="entry name" value="Sirohaem synthase, dimerisation domain"/>
    <property type="match status" value="1"/>
</dbReference>
<evidence type="ECO:0000313" key="14">
    <source>
        <dbReference type="EMBL" id="SUZ65847.1"/>
    </source>
</evidence>
<dbReference type="InterPro" id="IPR035996">
    <property type="entry name" value="4pyrrol_Methylase_sf"/>
</dbReference>
<dbReference type="PANTHER" id="PTHR45790">
    <property type="entry name" value="SIROHEME SYNTHASE-RELATED"/>
    <property type="match status" value="1"/>
</dbReference>
<dbReference type="NCBIfam" id="TIGR01470">
    <property type="entry name" value="cysG_Nterm"/>
    <property type="match status" value="1"/>
</dbReference>
<dbReference type="FunFam" id="3.30.950.10:FF:000001">
    <property type="entry name" value="Siroheme synthase"/>
    <property type="match status" value="1"/>
</dbReference>
<dbReference type="GO" id="GO:0043115">
    <property type="term" value="F:precorrin-2 dehydrogenase activity"/>
    <property type="evidence" value="ECO:0007669"/>
    <property type="project" value="UniProtKB-EC"/>
</dbReference>
<name>A0A381PI39_9ZZZZ</name>
<evidence type="ECO:0000256" key="5">
    <source>
        <dbReference type="ARBA" id="ARBA00022691"/>
    </source>
</evidence>
<dbReference type="NCBIfam" id="NF004790">
    <property type="entry name" value="PRK06136.1"/>
    <property type="match status" value="1"/>
</dbReference>
<dbReference type="SUPFAM" id="SSF51735">
    <property type="entry name" value="NAD(P)-binding Rossmann-fold domains"/>
    <property type="match status" value="1"/>
</dbReference>
<keyword evidence="9" id="KW-0627">Porphyrin biosynthesis</keyword>
<sequence>VGGGDIARRKAVMLVEAGGIVDIITGHKPEKFSEFGQHEQITLIEQNFNADHLKGAVLAVAATDDPAVNRAVSKLANDFEIPINVVDQPDLCSFIMPSIVDRSPVLIAISSSGNSPVLTRRIKELNDTLVPARMGELATLLGSYRVQVSQEIPEFSERVSFWERLLDSEVPEMVYSGNTTKAKEHIEAALSQKSTGPTPGEVYLVGAGPGDPDLLTLRALRLMYKADVVLYDRLVSAEILKRVRPDAEKIHVGKARADHTIKQETINEMLVRLAKDGKKVLRLKGGDPFIFGRGGEELETLANEEIQFQVVPGITAASGCAAYAGIPLTHRDFAQSVLFLTGQLKDGSVNLNWESLVVSQQTLVFYMGSLGLQFICEKLVAHGMDSDMPIAVVQQGTTRDQKVLVSTLAELPEAVLQNPIKPPTIIIVGRVVKLKEKLAWFES</sequence>
<dbReference type="CDD" id="cd11642">
    <property type="entry name" value="SUMT"/>
    <property type="match status" value="1"/>
</dbReference>
<evidence type="ECO:0000256" key="11">
    <source>
        <dbReference type="ARBA" id="ARBA00047561"/>
    </source>
</evidence>
<dbReference type="UniPathway" id="UPA00262">
    <property type="reaction ID" value="UER00222"/>
</dbReference>
<dbReference type="GO" id="GO:0019354">
    <property type="term" value="P:siroheme biosynthetic process"/>
    <property type="evidence" value="ECO:0007669"/>
    <property type="project" value="UniProtKB-UniPathway"/>
</dbReference>
<evidence type="ECO:0000256" key="10">
    <source>
        <dbReference type="ARBA" id="ARBA00023268"/>
    </source>
</evidence>
<proteinExistence type="predicted"/>
<dbReference type="Pfam" id="PF00590">
    <property type="entry name" value="TP_methylase"/>
    <property type="match status" value="1"/>
</dbReference>
<dbReference type="Gene3D" id="3.40.50.720">
    <property type="entry name" value="NAD(P)-binding Rossmann-like Domain"/>
    <property type="match status" value="1"/>
</dbReference>
<evidence type="ECO:0000256" key="3">
    <source>
        <dbReference type="ARBA" id="ARBA00022603"/>
    </source>
</evidence>
<dbReference type="InterPro" id="IPR037115">
    <property type="entry name" value="Sirohaem_synt_dimer_dom_sf"/>
</dbReference>
<accession>A0A381PI39</accession>
<dbReference type="PROSITE" id="PS00839">
    <property type="entry name" value="SUMT_1"/>
    <property type="match status" value="1"/>
</dbReference>
<feature type="domain" description="Sirohaem synthase dimerisation" evidence="13">
    <location>
        <begin position="134"/>
        <end position="190"/>
    </location>
</feature>
<dbReference type="GO" id="GO:0032259">
    <property type="term" value="P:methylation"/>
    <property type="evidence" value="ECO:0007669"/>
    <property type="project" value="UniProtKB-KW"/>
</dbReference>
<protein>
    <submittedName>
        <fullName evidence="14">Uncharacterized protein</fullName>
    </submittedName>
</protein>
<dbReference type="NCBIfam" id="NF007922">
    <property type="entry name" value="PRK10637.1"/>
    <property type="match status" value="1"/>
</dbReference>
<evidence type="ECO:0000256" key="1">
    <source>
        <dbReference type="ARBA" id="ARBA00005010"/>
    </source>
</evidence>
<keyword evidence="5" id="KW-0949">S-adenosyl-L-methionine</keyword>
<comment type="pathway">
    <text evidence="1">Porphyrin-containing compound metabolism; siroheme biosynthesis; sirohydrochlorin from precorrin-2: step 1/1.</text>
</comment>
<dbReference type="EMBL" id="UINC01000970">
    <property type="protein sequence ID" value="SUZ65847.1"/>
    <property type="molecule type" value="Genomic_DNA"/>
</dbReference>
<dbReference type="PROSITE" id="PS00840">
    <property type="entry name" value="SUMT_2"/>
    <property type="match status" value="1"/>
</dbReference>